<protein>
    <recommendedName>
        <fullName evidence="3">DUF3626 domain-containing protein</fullName>
    </recommendedName>
</protein>
<comment type="caution">
    <text evidence="1">The sequence shown here is derived from an EMBL/GenBank/DDBJ whole genome shotgun (WGS) entry which is preliminary data.</text>
</comment>
<dbReference type="RefSeq" id="WP_261963266.1">
    <property type="nucleotide sequence ID" value="NZ_BAAAXA010000003.1"/>
</dbReference>
<dbReference type="Pfam" id="PF12294">
    <property type="entry name" value="DUF3626"/>
    <property type="match status" value="2"/>
</dbReference>
<sequence length="430" mass="45424">MLTPAQLAAVEFVRGRGHADTPLESSAPITINFHPDRRVGDGTVLDGLLADGRFRSQFETGISNGGLTAFPGGDRDRWEARMFGGVYQRPGVTAAERPKYGALNLFHHDDGAAPRFGSAHLRLRPHVTRWATFTFGDSFHEPTEVGTADAFGAVLAALEALHGADVLRRADASRGAAVLRRAYALGDADVFGDAEVLRRADASHGAELDGAGVGDGADASHGADLLRRADTSLAADVLRRAEASHGADVLRRADASHGADVLPRSEASHGADVLPRADASLGADVLHGAEVLARPCVGGAGRALDDYVEAQIHGPVRLADDVEALVLDSSFQSSGCGTAEAADLLAKRYGLRVEWRAGFRLAPCDIPDAFRGAEVPALASAVCERFRASAVDAALIGAAAREPELWAAWGERAEVLQLLKYLWHCLVRFG</sequence>
<reference evidence="1" key="1">
    <citation type="journal article" date="2014" name="Int. J. Syst. Evol. Microbiol.">
        <title>Complete genome sequence of Corynebacterium casei LMG S-19264T (=DSM 44701T), isolated from a smear-ripened cheese.</title>
        <authorList>
            <consortium name="US DOE Joint Genome Institute (JGI-PGF)"/>
            <person name="Walter F."/>
            <person name="Albersmeier A."/>
            <person name="Kalinowski J."/>
            <person name="Ruckert C."/>
        </authorList>
    </citation>
    <scope>NUCLEOTIDE SEQUENCE</scope>
    <source>
        <strain evidence="1">VKM Ac-1321</strain>
    </source>
</reference>
<dbReference type="InterPro" id="IPR022074">
    <property type="entry name" value="DUF3626"/>
</dbReference>
<evidence type="ECO:0008006" key="3">
    <source>
        <dbReference type="Google" id="ProtNLM"/>
    </source>
</evidence>
<gene>
    <name evidence="1" type="ORF">GCM10017581_103670</name>
</gene>
<name>A0A9W6KY71_9ACTN</name>
<accession>A0A9W6KY71</accession>
<keyword evidence="2" id="KW-1185">Reference proteome</keyword>
<reference evidence="1" key="2">
    <citation type="submission" date="2023-01" db="EMBL/GenBank/DDBJ databases">
        <authorList>
            <person name="Sun Q."/>
            <person name="Evtushenko L."/>
        </authorList>
    </citation>
    <scope>NUCLEOTIDE SEQUENCE</scope>
    <source>
        <strain evidence="1">VKM Ac-1321</strain>
    </source>
</reference>
<dbReference type="Proteomes" id="UP001143480">
    <property type="component" value="Unassembled WGS sequence"/>
</dbReference>
<dbReference type="AlphaFoldDB" id="A0A9W6KY71"/>
<organism evidence="1 2">
    <name type="scientific">Dactylosporangium matsuzakiense</name>
    <dbReference type="NCBI Taxonomy" id="53360"/>
    <lineage>
        <taxon>Bacteria</taxon>
        <taxon>Bacillati</taxon>
        <taxon>Actinomycetota</taxon>
        <taxon>Actinomycetes</taxon>
        <taxon>Micromonosporales</taxon>
        <taxon>Micromonosporaceae</taxon>
        <taxon>Dactylosporangium</taxon>
    </lineage>
</organism>
<evidence type="ECO:0000313" key="1">
    <source>
        <dbReference type="EMBL" id="GLL08600.1"/>
    </source>
</evidence>
<evidence type="ECO:0000313" key="2">
    <source>
        <dbReference type="Proteomes" id="UP001143480"/>
    </source>
</evidence>
<proteinExistence type="predicted"/>
<dbReference type="EMBL" id="BSFP01000163">
    <property type="protein sequence ID" value="GLL08600.1"/>
    <property type="molecule type" value="Genomic_DNA"/>
</dbReference>